<evidence type="ECO:0000313" key="3">
    <source>
        <dbReference type="Proteomes" id="UP001551482"/>
    </source>
</evidence>
<comment type="caution">
    <text evidence="2">The sequence shown here is derived from an EMBL/GenBank/DDBJ whole genome shotgun (WGS) entry which is preliminary data.</text>
</comment>
<feature type="domain" description="DUF5753" evidence="1">
    <location>
        <begin position="2"/>
        <end position="47"/>
    </location>
</feature>
<protein>
    <submittedName>
        <fullName evidence="2">Scr1 family TA system antitoxin-like transcriptional regulator</fullName>
    </submittedName>
</protein>
<dbReference type="InterPro" id="IPR043917">
    <property type="entry name" value="DUF5753"/>
</dbReference>
<dbReference type="Pfam" id="PF19054">
    <property type="entry name" value="DUF5753"/>
    <property type="match status" value="1"/>
</dbReference>
<dbReference type="EMBL" id="JBEZFP010000078">
    <property type="protein sequence ID" value="MEU8137047.1"/>
    <property type="molecule type" value="Genomic_DNA"/>
</dbReference>
<proteinExistence type="predicted"/>
<dbReference type="RefSeq" id="WP_358358344.1">
    <property type="nucleotide sequence ID" value="NZ_JBEZFP010000078.1"/>
</dbReference>
<organism evidence="2 3">
    <name type="scientific">Streptodolium elevatio</name>
    <dbReference type="NCBI Taxonomy" id="3157996"/>
    <lineage>
        <taxon>Bacteria</taxon>
        <taxon>Bacillati</taxon>
        <taxon>Actinomycetota</taxon>
        <taxon>Actinomycetes</taxon>
        <taxon>Kitasatosporales</taxon>
        <taxon>Streptomycetaceae</taxon>
        <taxon>Streptodolium</taxon>
    </lineage>
</organism>
<sequence>MEHKVQQRMKRGEIFRKDHEVSLGFVVDEAAIRGVPKDDGLAAEQLTCRRQWRGCRTCPSV</sequence>
<keyword evidence="3" id="KW-1185">Reference proteome</keyword>
<gene>
    <name evidence="2" type="ORF">AB0C36_26475</name>
</gene>
<evidence type="ECO:0000259" key="1">
    <source>
        <dbReference type="Pfam" id="PF19054"/>
    </source>
</evidence>
<name>A0ABV3DPA5_9ACTN</name>
<evidence type="ECO:0000313" key="2">
    <source>
        <dbReference type="EMBL" id="MEU8137047.1"/>
    </source>
</evidence>
<accession>A0ABV3DPA5</accession>
<reference evidence="2 3" key="1">
    <citation type="submission" date="2024-06" db="EMBL/GenBank/DDBJ databases">
        <title>The Natural Products Discovery Center: Release of the First 8490 Sequenced Strains for Exploring Actinobacteria Biosynthetic Diversity.</title>
        <authorList>
            <person name="Kalkreuter E."/>
            <person name="Kautsar S.A."/>
            <person name="Yang D."/>
            <person name="Bader C.D."/>
            <person name="Teijaro C.N."/>
            <person name="Fluegel L."/>
            <person name="Davis C.M."/>
            <person name="Simpson J.R."/>
            <person name="Lauterbach L."/>
            <person name="Steele A.D."/>
            <person name="Gui C."/>
            <person name="Meng S."/>
            <person name="Li G."/>
            <person name="Viehrig K."/>
            <person name="Ye F."/>
            <person name="Su P."/>
            <person name="Kiefer A.F."/>
            <person name="Nichols A."/>
            <person name="Cepeda A.J."/>
            <person name="Yan W."/>
            <person name="Fan B."/>
            <person name="Jiang Y."/>
            <person name="Adhikari A."/>
            <person name="Zheng C.-J."/>
            <person name="Schuster L."/>
            <person name="Cowan T.M."/>
            <person name="Smanski M.J."/>
            <person name="Chevrette M.G."/>
            <person name="De Carvalho L.P.S."/>
            <person name="Shen B."/>
        </authorList>
    </citation>
    <scope>NUCLEOTIDE SEQUENCE [LARGE SCALE GENOMIC DNA]</scope>
    <source>
        <strain evidence="2 3">NPDC048946</strain>
    </source>
</reference>
<dbReference type="Proteomes" id="UP001551482">
    <property type="component" value="Unassembled WGS sequence"/>
</dbReference>